<dbReference type="AlphaFoldDB" id="A0A3S2UTZ7"/>
<organism evidence="2 3">
    <name type="scientific">Niallia taxi</name>
    <dbReference type="NCBI Taxonomy" id="2499688"/>
    <lineage>
        <taxon>Bacteria</taxon>
        <taxon>Bacillati</taxon>
        <taxon>Bacillota</taxon>
        <taxon>Bacilli</taxon>
        <taxon>Bacillales</taxon>
        <taxon>Bacillaceae</taxon>
        <taxon>Niallia</taxon>
    </lineage>
</organism>
<evidence type="ECO:0000256" key="1">
    <source>
        <dbReference type="SAM" id="Coils"/>
    </source>
</evidence>
<proteinExistence type="predicted"/>
<evidence type="ECO:0000313" key="3">
    <source>
        <dbReference type="Proteomes" id="UP000288024"/>
    </source>
</evidence>
<reference evidence="2 3" key="1">
    <citation type="submission" date="2019-01" db="EMBL/GenBank/DDBJ databases">
        <title>Bacillus sp. M5HDSG1-1, whole genome shotgun sequence.</title>
        <authorList>
            <person name="Tuo L."/>
        </authorList>
    </citation>
    <scope>NUCLEOTIDE SEQUENCE [LARGE SCALE GENOMIC DNA]</scope>
    <source>
        <strain evidence="2 3">M5HDSG1-1</strain>
    </source>
</reference>
<feature type="coiled-coil region" evidence="1">
    <location>
        <begin position="16"/>
        <end position="84"/>
    </location>
</feature>
<dbReference type="RefSeq" id="WP_127741795.1">
    <property type="nucleotide sequence ID" value="NZ_RZTZ01000016.1"/>
</dbReference>
<accession>A0A3S2UTZ7</accession>
<keyword evidence="3" id="KW-1185">Reference proteome</keyword>
<keyword evidence="1" id="KW-0175">Coiled coil</keyword>
<name>A0A3S2UTZ7_9BACI</name>
<gene>
    <name evidence="2" type="ORF">EM808_24500</name>
</gene>
<dbReference type="Proteomes" id="UP000288024">
    <property type="component" value="Unassembled WGS sequence"/>
</dbReference>
<sequence>MENKRAEYTVGMDSKIKEMETALEAVRAKFDGLEELKEVGAEELALLQARKAQLKEDMQLATNLKDAKQIMQQVEEIEKDIELQSAINNGQAVKFAKELEEQFKAFFAVHAGAKTVFSVIDKEYVETMSIRTVEEDVAKMSGIASKLNVAFSEANALLIDAGIVPQGTRIYNNIHLGQQVMLSKTRDLKREMEQLKRKLSI</sequence>
<evidence type="ECO:0000313" key="2">
    <source>
        <dbReference type="EMBL" id="RVT57633.1"/>
    </source>
</evidence>
<comment type="caution">
    <text evidence="2">The sequence shown here is derived from an EMBL/GenBank/DDBJ whole genome shotgun (WGS) entry which is preliminary data.</text>
</comment>
<dbReference type="EMBL" id="RZTZ01000016">
    <property type="protein sequence ID" value="RVT57633.1"/>
    <property type="molecule type" value="Genomic_DNA"/>
</dbReference>
<protein>
    <submittedName>
        <fullName evidence="2">Uncharacterized protein</fullName>
    </submittedName>
</protein>